<evidence type="ECO:0000256" key="1">
    <source>
        <dbReference type="SAM" id="SignalP"/>
    </source>
</evidence>
<dbReference type="Gene3D" id="2.60.420.10">
    <property type="entry name" value="Maltose phosphorylase, domain 3"/>
    <property type="match status" value="1"/>
</dbReference>
<dbReference type="STRING" id="573321.SAMN04488505_106261"/>
<accession>A0A1H8BLC6</accession>
<dbReference type="Pfam" id="PF17390">
    <property type="entry name" value="Bac_rhamnosid_C"/>
    <property type="match status" value="1"/>
</dbReference>
<dbReference type="Gene3D" id="2.60.120.260">
    <property type="entry name" value="Galactose-binding domain-like"/>
    <property type="match status" value="1"/>
</dbReference>
<dbReference type="EMBL" id="FOBB01000006">
    <property type="protein sequence ID" value="SEM82944.1"/>
    <property type="molecule type" value="Genomic_DNA"/>
</dbReference>
<protein>
    <submittedName>
        <fullName evidence="4">Alpha-L-rhamnosidase</fullName>
    </submittedName>
</protein>
<dbReference type="Gene3D" id="1.50.10.10">
    <property type="match status" value="1"/>
</dbReference>
<evidence type="ECO:0000313" key="4">
    <source>
        <dbReference type="EMBL" id="SEM82944.1"/>
    </source>
</evidence>
<feature type="domain" description="Alpha-L-rhamnosidase C-terminal" evidence="3">
    <location>
        <begin position="711"/>
        <end position="772"/>
    </location>
</feature>
<feature type="chain" id="PRO_5011582396" evidence="1">
    <location>
        <begin position="20"/>
        <end position="791"/>
    </location>
</feature>
<dbReference type="AlphaFoldDB" id="A0A1H8BLC6"/>
<proteinExistence type="predicted"/>
<dbReference type="SUPFAM" id="SSF49785">
    <property type="entry name" value="Galactose-binding domain-like"/>
    <property type="match status" value="1"/>
</dbReference>
<dbReference type="InterPro" id="IPR012341">
    <property type="entry name" value="6hp_glycosidase-like_sf"/>
</dbReference>
<evidence type="ECO:0000259" key="3">
    <source>
        <dbReference type="Pfam" id="PF17390"/>
    </source>
</evidence>
<feature type="signal peptide" evidence="1">
    <location>
        <begin position="1"/>
        <end position="19"/>
    </location>
</feature>
<sequence length="791" mass="88879">MRSFVLLSLYSLLSMQVFAQDLPVNPQLLKGSWRSSSWISAPGIAQRDYGVYHFRKTLNLSTKPSRYIIHISADNRYRLWVNGQPICSGPARGDLYNWNFETVDLAPYLQAGRNVLAALVWNMGVYAPVAQVSNQTGLVVQGDTEAEKEVNTNTTWKVYINKAYTPCSVDNGRRLRTYMVVGPGDHVKATDYPWSWEQPTYDDNSWPAAVSVTTPEPAGYGSDNLWTLVPRSIPLMEETPQRLQKVRRAQGITANDDFLSGNAPLTIPANKTVSILLDQSFNTAAYPELTVSKGAGSTVKMTYAEALFSNYKKGNRNDVEGREIMGNFDIFEPDGGELRSFRPLWFRTYRYLQLDITTGNEPLVINDLKGSYTGYPFVQKASFSSNDTSLKAIWDVGWRTARLCAGETYFDCPYYEQLQYEGDTRIQSLISLYVTGDDRLMRKAIHDFYCSRVPEGLTQGRYPSNRLQVIPPFSLYWVSMVYDYWMHRKDDAFIQQYLTAVRGVLDWYEKHIDRQKNMLGPMQWWGFTDWNNAFPGGTPDGATDGNSAIITLQYAYTLQQAAALFTAYGKQAEAQYYSQLAATLNKSTYALCFNASRNEMANTPLQNTFSQHAGIIAVLSGAIPESRQQAVLQRILDDSTLSQATFYYRFYLNLALKKAGMASRYYAQLKPWRDMLNMGLTTFAENPEPTRSDCHAWSASPNYDFLATICGIMPDKPGFAAVKIQPAMGELTAVNGTMPHPLGNITVTLKRTGSSGVAAEVTLPPGLSGRFVWNNSTIPLKEGKQNFLIKN</sequence>
<organism evidence="4 5">
    <name type="scientific">Chitinophaga rupis</name>
    <dbReference type="NCBI Taxonomy" id="573321"/>
    <lineage>
        <taxon>Bacteria</taxon>
        <taxon>Pseudomonadati</taxon>
        <taxon>Bacteroidota</taxon>
        <taxon>Chitinophagia</taxon>
        <taxon>Chitinophagales</taxon>
        <taxon>Chitinophagaceae</taxon>
        <taxon>Chitinophaga</taxon>
    </lineage>
</organism>
<dbReference type="Proteomes" id="UP000198984">
    <property type="component" value="Unassembled WGS sequence"/>
</dbReference>
<dbReference type="RefSeq" id="WP_089917728.1">
    <property type="nucleotide sequence ID" value="NZ_FOBB01000006.1"/>
</dbReference>
<dbReference type="PANTHER" id="PTHR34987">
    <property type="entry name" value="C, PUTATIVE (AFU_ORTHOLOGUE AFUA_3G02880)-RELATED"/>
    <property type="match status" value="1"/>
</dbReference>
<evidence type="ECO:0000259" key="2">
    <source>
        <dbReference type="Pfam" id="PF17389"/>
    </source>
</evidence>
<dbReference type="InterPro" id="IPR008979">
    <property type="entry name" value="Galactose-bd-like_sf"/>
</dbReference>
<dbReference type="GO" id="GO:0005975">
    <property type="term" value="P:carbohydrate metabolic process"/>
    <property type="evidence" value="ECO:0007669"/>
    <property type="project" value="InterPro"/>
</dbReference>
<keyword evidence="1" id="KW-0732">Signal</keyword>
<gene>
    <name evidence="4" type="ORF">SAMN04488505_106261</name>
</gene>
<dbReference type="PANTHER" id="PTHR34987:SF2">
    <property type="entry name" value="B, PUTATIVE (AFU_ORTHOLOGUE AFUA_7G05040)-RELATED"/>
    <property type="match status" value="1"/>
</dbReference>
<reference evidence="4 5" key="1">
    <citation type="submission" date="2016-10" db="EMBL/GenBank/DDBJ databases">
        <authorList>
            <person name="de Groot N.N."/>
        </authorList>
    </citation>
    <scope>NUCLEOTIDE SEQUENCE [LARGE SCALE GENOMIC DNA]</scope>
    <source>
        <strain evidence="4 5">DSM 21039</strain>
    </source>
</reference>
<feature type="domain" description="Alpha-L-rhamnosidase six-hairpin glycosidase" evidence="2">
    <location>
        <begin position="379"/>
        <end position="702"/>
    </location>
</feature>
<dbReference type="InterPro" id="IPR035398">
    <property type="entry name" value="Bac_rhamnosid_C"/>
</dbReference>
<dbReference type="InterPro" id="IPR008928">
    <property type="entry name" value="6-hairpin_glycosidase_sf"/>
</dbReference>
<dbReference type="InterPro" id="IPR035396">
    <property type="entry name" value="Bac_rhamnosid6H"/>
</dbReference>
<evidence type="ECO:0000313" key="5">
    <source>
        <dbReference type="Proteomes" id="UP000198984"/>
    </source>
</evidence>
<dbReference type="SUPFAM" id="SSF48208">
    <property type="entry name" value="Six-hairpin glycosidases"/>
    <property type="match status" value="1"/>
</dbReference>
<dbReference type="OrthoDB" id="9815108at2"/>
<keyword evidence="5" id="KW-1185">Reference proteome</keyword>
<name>A0A1H8BLC6_9BACT</name>
<dbReference type="Pfam" id="PF17389">
    <property type="entry name" value="Bac_rhamnosid6H"/>
    <property type="match status" value="1"/>
</dbReference>